<proteinExistence type="predicted"/>
<dbReference type="AlphaFoldDB" id="A0A1H2UJ16"/>
<name>A0A1H2UJ16_9FLAO</name>
<reference evidence="2" key="1">
    <citation type="submission" date="2016-10" db="EMBL/GenBank/DDBJ databases">
        <authorList>
            <person name="Varghese N."/>
            <person name="Submissions S."/>
        </authorList>
    </citation>
    <scope>NUCLEOTIDE SEQUENCE [LARGE SCALE GENOMIC DNA]</scope>
    <source>
        <strain evidence="2">DSM 15718</strain>
    </source>
</reference>
<dbReference type="OrthoDB" id="666888at2"/>
<dbReference type="Proteomes" id="UP000198569">
    <property type="component" value="Unassembled WGS sequence"/>
</dbReference>
<evidence type="ECO:0000313" key="1">
    <source>
        <dbReference type="EMBL" id="SDW55524.1"/>
    </source>
</evidence>
<evidence type="ECO:0000313" key="2">
    <source>
        <dbReference type="Proteomes" id="UP000198569"/>
    </source>
</evidence>
<dbReference type="EMBL" id="FNMV01000003">
    <property type="protein sequence ID" value="SDW55524.1"/>
    <property type="molecule type" value="Genomic_DNA"/>
</dbReference>
<organism evidence="1 2">
    <name type="scientific">Flavobacterium degerlachei</name>
    <dbReference type="NCBI Taxonomy" id="229203"/>
    <lineage>
        <taxon>Bacteria</taxon>
        <taxon>Pseudomonadati</taxon>
        <taxon>Bacteroidota</taxon>
        <taxon>Flavobacteriia</taxon>
        <taxon>Flavobacteriales</taxon>
        <taxon>Flavobacteriaceae</taxon>
        <taxon>Flavobacterium</taxon>
    </lineage>
</organism>
<protein>
    <submittedName>
        <fullName evidence="1">Uncharacterized protein</fullName>
    </submittedName>
</protein>
<sequence>MTNIKTEYIEKLLNLIKIENRLVNDSKHFDDKHKEAFVYFENYYIEIINKEPITLTQLKSITSNILTFWKESIGIDTELFWIELKKNNIDFERKDEINFALEKNRFRRVDVGIGARKYWTVIKDFDSIQKRFSKEEIEKISLIIENDEKTRLEILKKCLRKKEIPQTQRLKYGECWAYMSQCGLLKKYFSKEEIEELHNL</sequence>
<keyword evidence="2" id="KW-1185">Reference proteome</keyword>
<dbReference type="RefSeq" id="WP_091430130.1">
    <property type="nucleotide sequence ID" value="NZ_FNMV01000003.1"/>
</dbReference>
<gene>
    <name evidence="1" type="ORF">SAMN05444338_103171</name>
</gene>
<accession>A0A1H2UJ16</accession>